<evidence type="ECO:0000313" key="3">
    <source>
        <dbReference type="Proteomes" id="UP000184339"/>
    </source>
</evidence>
<proteinExistence type="predicted"/>
<sequence>MIFNSSSETNPWKRCAPVFFMFNTFSLMNIWVVLEINEISKFLVNYLLLITPVLGVILFLLGIFFKETKRLKNFVLIIGLFGVLPIFTTTLIPFFFSIFISKYDFLFKFYISFSYAIFLIFIFIFNIIKMKRVEKYSIYIKDKIKIKDSFFYINLDEIKNYNIYSKIKENSSTKTNFKKIFPFLFLVYPIQRLLTNVSGNVVVMYFLAILTIPLSIYMTIRMAEGYYLWIYLISHYEKYFDTHIGLMGQSEKK</sequence>
<organism evidence="2 3">
    <name type="scientific">Duganella sacchari</name>
    <dbReference type="NCBI Taxonomy" id="551987"/>
    <lineage>
        <taxon>Bacteria</taxon>
        <taxon>Pseudomonadati</taxon>
        <taxon>Pseudomonadota</taxon>
        <taxon>Betaproteobacteria</taxon>
        <taxon>Burkholderiales</taxon>
        <taxon>Oxalobacteraceae</taxon>
        <taxon>Telluria group</taxon>
        <taxon>Duganella</taxon>
    </lineage>
</organism>
<dbReference type="STRING" id="551987.SAMN05192549_103470"/>
<feature type="transmembrane region" description="Helical" evidence="1">
    <location>
        <begin position="46"/>
        <end position="65"/>
    </location>
</feature>
<name>A0A1M7N5Y7_9BURK</name>
<dbReference type="RefSeq" id="WP_139260430.1">
    <property type="nucleotide sequence ID" value="NZ_FRCX01000003.1"/>
</dbReference>
<feature type="transmembrane region" description="Helical" evidence="1">
    <location>
        <begin position="200"/>
        <end position="220"/>
    </location>
</feature>
<dbReference type="Proteomes" id="UP000184339">
    <property type="component" value="Unassembled WGS sequence"/>
</dbReference>
<feature type="transmembrane region" description="Helical" evidence="1">
    <location>
        <begin position="106"/>
        <end position="128"/>
    </location>
</feature>
<feature type="transmembrane region" description="Helical" evidence="1">
    <location>
        <begin position="15"/>
        <end position="34"/>
    </location>
</feature>
<evidence type="ECO:0000313" key="2">
    <source>
        <dbReference type="EMBL" id="SHM98454.1"/>
    </source>
</evidence>
<keyword evidence="1" id="KW-0812">Transmembrane</keyword>
<accession>A0A1M7N5Y7</accession>
<feature type="transmembrane region" description="Helical" evidence="1">
    <location>
        <begin position="74"/>
        <end position="100"/>
    </location>
</feature>
<keyword evidence="1" id="KW-0472">Membrane</keyword>
<dbReference type="EMBL" id="FRCX01000003">
    <property type="protein sequence ID" value="SHM98454.1"/>
    <property type="molecule type" value="Genomic_DNA"/>
</dbReference>
<reference evidence="3" key="1">
    <citation type="submission" date="2016-11" db="EMBL/GenBank/DDBJ databases">
        <authorList>
            <person name="Varghese N."/>
            <person name="Submissions S."/>
        </authorList>
    </citation>
    <scope>NUCLEOTIDE SEQUENCE [LARGE SCALE GENOMIC DNA]</scope>
    <source>
        <strain evidence="3">Sac-22</strain>
    </source>
</reference>
<dbReference type="OrthoDB" id="10017793at2"/>
<dbReference type="AlphaFoldDB" id="A0A1M7N5Y7"/>
<keyword evidence="3" id="KW-1185">Reference proteome</keyword>
<keyword evidence="1" id="KW-1133">Transmembrane helix</keyword>
<protein>
    <submittedName>
        <fullName evidence="2">Uncharacterized protein</fullName>
    </submittedName>
</protein>
<gene>
    <name evidence="2" type="ORF">SAMN05192549_103470</name>
</gene>
<evidence type="ECO:0000256" key="1">
    <source>
        <dbReference type="SAM" id="Phobius"/>
    </source>
</evidence>